<dbReference type="Proteomes" id="UP001195483">
    <property type="component" value="Unassembled WGS sequence"/>
</dbReference>
<name>A0AAE0S7Q1_9BIVA</name>
<sequence>MLRDAESLVLKSTKCTQVMTGTMFIIFGRPSNWSRRRCCIAETVIQETFNASRFVPNKLETAHDNEKMKSIK</sequence>
<dbReference type="AlphaFoldDB" id="A0AAE0S7Q1"/>
<dbReference type="EMBL" id="JAEAOA010001222">
    <property type="protein sequence ID" value="KAK3586818.1"/>
    <property type="molecule type" value="Genomic_DNA"/>
</dbReference>
<gene>
    <name evidence="1" type="ORF">CHS0354_020029</name>
</gene>
<keyword evidence="2" id="KW-1185">Reference proteome</keyword>
<comment type="caution">
    <text evidence="1">The sequence shown here is derived from an EMBL/GenBank/DDBJ whole genome shotgun (WGS) entry which is preliminary data.</text>
</comment>
<accession>A0AAE0S7Q1</accession>
<evidence type="ECO:0000313" key="2">
    <source>
        <dbReference type="Proteomes" id="UP001195483"/>
    </source>
</evidence>
<evidence type="ECO:0000313" key="1">
    <source>
        <dbReference type="EMBL" id="KAK3586818.1"/>
    </source>
</evidence>
<reference evidence="1" key="2">
    <citation type="journal article" date="2021" name="Genome Biol. Evol.">
        <title>Developing a high-quality reference genome for a parasitic bivalve with doubly uniparental inheritance (Bivalvia: Unionida).</title>
        <authorList>
            <person name="Smith C.H."/>
        </authorList>
    </citation>
    <scope>NUCLEOTIDE SEQUENCE</scope>
    <source>
        <strain evidence="1">CHS0354</strain>
        <tissue evidence="1">Mantle</tissue>
    </source>
</reference>
<protein>
    <submittedName>
        <fullName evidence="1">Uncharacterized protein</fullName>
    </submittedName>
</protein>
<reference evidence="1" key="1">
    <citation type="journal article" date="2021" name="Genome Biol. Evol.">
        <title>A High-Quality Reference Genome for a Parasitic Bivalve with Doubly Uniparental Inheritance (Bivalvia: Unionida).</title>
        <authorList>
            <person name="Smith C.H."/>
        </authorList>
    </citation>
    <scope>NUCLEOTIDE SEQUENCE</scope>
    <source>
        <strain evidence="1">CHS0354</strain>
    </source>
</reference>
<organism evidence="1 2">
    <name type="scientific">Potamilus streckersoni</name>
    <dbReference type="NCBI Taxonomy" id="2493646"/>
    <lineage>
        <taxon>Eukaryota</taxon>
        <taxon>Metazoa</taxon>
        <taxon>Spiralia</taxon>
        <taxon>Lophotrochozoa</taxon>
        <taxon>Mollusca</taxon>
        <taxon>Bivalvia</taxon>
        <taxon>Autobranchia</taxon>
        <taxon>Heteroconchia</taxon>
        <taxon>Palaeoheterodonta</taxon>
        <taxon>Unionida</taxon>
        <taxon>Unionoidea</taxon>
        <taxon>Unionidae</taxon>
        <taxon>Ambleminae</taxon>
        <taxon>Lampsilini</taxon>
        <taxon>Potamilus</taxon>
    </lineage>
</organism>
<proteinExistence type="predicted"/>
<reference evidence="1" key="3">
    <citation type="submission" date="2023-05" db="EMBL/GenBank/DDBJ databases">
        <authorList>
            <person name="Smith C.H."/>
        </authorList>
    </citation>
    <scope>NUCLEOTIDE SEQUENCE</scope>
    <source>
        <strain evidence="1">CHS0354</strain>
        <tissue evidence="1">Mantle</tissue>
    </source>
</reference>